<dbReference type="EMBL" id="CAJVQB010043992">
    <property type="protein sequence ID" value="CAG8831587.1"/>
    <property type="molecule type" value="Genomic_DNA"/>
</dbReference>
<dbReference type="Proteomes" id="UP000789901">
    <property type="component" value="Unassembled WGS sequence"/>
</dbReference>
<keyword evidence="2" id="KW-1185">Reference proteome</keyword>
<accession>A0ABN7WH23</accession>
<protein>
    <submittedName>
        <fullName evidence="1">8745_t:CDS:1</fullName>
    </submittedName>
</protein>
<feature type="non-terminal residue" evidence="1">
    <location>
        <position position="1"/>
    </location>
</feature>
<proteinExistence type="predicted"/>
<name>A0ABN7WH23_GIGMA</name>
<reference evidence="1 2" key="1">
    <citation type="submission" date="2021-06" db="EMBL/GenBank/DDBJ databases">
        <authorList>
            <person name="Kallberg Y."/>
            <person name="Tangrot J."/>
            <person name="Rosling A."/>
        </authorList>
    </citation>
    <scope>NUCLEOTIDE SEQUENCE [LARGE SCALE GENOMIC DNA]</scope>
    <source>
        <strain evidence="1 2">120-4 pot B 10/14</strain>
    </source>
</reference>
<gene>
    <name evidence="1" type="ORF">GMARGA_LOCUS30717</name>
</gene>
<sequence>HATCLPSKEKSDICEYCLKKNLMCIKYKPQYIEQEIVRLNQVVIDKDQEIKLFQKQLIAYRLLKQQVESLFTILELE</sequence>
<evidence type="ECO:0000313" key="2">
    <source>
        <dbReference type="Proteomes" id="UP000789901"/>
    </source>
</evidence>
<evidence type="ECO:0000313" key="1">
    <source>
        <dbReference type="EMBL" id="CAG8831587.1"/>
    </source>
</evidence>
<organism evidence="1 2">
    <name type="scientific">Gigaspora margarita</name>
    <dbReference type="NCBI Taxonomy" id="4874"/>
    <lineage>
        <taxon>Eukaryota</taxon>
        <taxon>Fungi</taxon>
        <taxon>Fungi incertae sedis</taxon>
        <taxon>Mucoromycota</taxon>
        <taxon>Glomeromycotina</taxon>
        <taxon>Glomeromycetes</taxon>
        <taxon>Diversisporales</taxon>
        <taxon>Gigasporaceae</taxon>
        <taxon>Gigaspora</taxon>
    </lineage>
</organism>
<comment type="caution">
    <text evidence="1">The sequence shown here is derived from an EMBL/GenBank/DDBJ whole genome shotgun (WGS) entry which is preliminary data.</text>
</comment>